<reference evidence="2" key="1">
    <citation type="journal article" date="2023" name="Mol. Phylogenet. Evol.">
        <title>Genome-scale phylogeny and comparative genomics of the fungal order Sordariales.</title>
        <authorList>
            <person name="Hensen N."/>
            <person name="Bonometti L."/>
            <person name="Westerberg I."/>
            <person name="Brannstrom I.O."/>
            <person name="Guillou S."/>
            <person name="Cros-Aarteil S."/>
            <person name="Calhoun S."/>
            <person name="Haridas S."/>
            <person name="Kuo A."/>
            <person name="Mondo S."/>
            <person name="Pangilinan J."/>
            <person name="Riley R."/>
            <person name="LaButti K."/>
            <person name="Andreopoulos B."/>
            <person name="Lipzen A."/>
            <person name="Chen C."/>
            <person name="Yan M."/>
            <person name="Daum C."/>
            <person name="Ng V."/>
            <person name="Clum A."/>
            <person name="Steindorff A."/>
            <person name="Ohm R.A."/>
            <person name="Martin F."/>
            <person name="Silar P."/>
            <person name="Natvig D.O."/>
            <person name="Lalanne C."/>
            <person name="Gautier V."/>
            <person name="Ament-Velasquez S.L."/>
            <person name="Kruys A."/>
            <person name="Hutchinson M.I."/>
            <person name="Powell A.J."/>
            <person name="Barry K."/>
            <person name="Miller A.N."/>
            <person name="Grigoriev I.V."/>
            <person name="Debuchy R."/>
            <person name="Gladieux P."/>
            <person name="Hiltunen Thoren M."/>
            <person name="Johannesson H."/>
        </authorList>
    </citation>
    <scope>NUCLEOTIDE SEQUENCE</scope>
    <source>
        <strain evidence="2">PSN324</strain>
    </source>
</reference>
<comment type="caution">
    <text evidence="2">The sequence shown here is derived from an EMBL/GenBank/DDBJ whole genome shotgun (WGS) entry which is preliminary data.</text>
</comment>
<gene>
    <name evidence="2" type="ORF">QBC42DRAFT_276996</name>
</gene>
<dbReference type="AlphaFoldDB" id="A0AAV9HH12"/>
<keyword evidence="1" id="KW-0812">Transmembrane</keyword>
<keyword evidence="1" id="KW-1133">Transmembrane helix</keyword>
<protein>
    <submittedName>
        <fullName evidence="2">Uncharacterized protein</fullName>
    </submittedName>
</protein>
<organism evidence="2 3">
    <name type="scientific">Cladorrhinum samala</name>
    <dbReference type="NCBI Taxonomy" id="585594"/>
    <lineage>
        <taxon>Eukaryota</taxon>
        <taxon>Fungi</taxon>
        <taxon>Dikarya</taxon>
        <taxon>Ascomycota</taxon>
        <taxon>Pezizomycotina</taxon>
        <taxon>Sordariomycetes</taxon>
        <taxon>Sordariomycetidae</taxon>
        <taxon>Sordariales</taxon>
        <taxon>Podosporaceae</taxon>
        <taxon>Cladorrhinum</taxon>
    </lineage>
</organism>
<reference evidence="2" key="2">
    <citation type="submission" date="2023-06" db="EMBL/GenBank/DDBJ databases">
        <authorList>
            <consortium name="Lawrence Berkeley National Laboratory"/>
            <person name="Mondo S.J."/>
            <person name="Hensen N."/>
            <person name="Bonometti L."/>
            <person name="Westerberg I."/>
            <person name="Brannstrom I.O."/>
            <person name="Guillou S."/>
            <person name="Cros-Aarteil S."/>
            <person name="Calhoun S."/>
            <person name="Haridas S."/>
            <person name="Kuo A."/>
            <person name="Pangilinan J."/>
            <person name="Riley R."/>
            <person name="Labutti K."/>
            <person name="Andreopoulos B."/>
            <person name="Lipzen A."/>
            <person name="Chen C."/>
            <person name="Yanf M."/>
            <person name="Daum C."/>
            <person name="Ng V."/>
            <person name="Clum A."/>
            <person name="Steindorff A."/>
            <person name="Ohm R."/>
            <person name="Martin F."/>
            <person name="Silar P."/>
            <person name="Natvig D."/>
            <person name="Lalanne C."/>
            <person name="Gautier V."/>
            <person name="Ament-Velasquez S.L."/>
            <person name="Kruys A."/>
            <person name="Hutchinson M.I."/>
            <person name="Powell A.J."/>
            <person name="Barry K."/>
            <person name="Miller A.N."/>
            <person name="Grigoriev I.V."/>
            <person name="Debuchy R."/>
            <person name="Gladieux P."/>
            <person name="Thoren M.H."/>
            <person name="Johannesson H."/>
        </authorList>
    </citation>
    <scope>NUCLEOTIDE SEQUENCE</scope>
    <source>
        <strain evidence="2">PSN324</strain>
    </source>
</reference>
<keyword evidence="3" id="KW-1185">Reference proteome</keyword>
<keyword evidence="1" id="KW-0472">Membrane</keyword>
<sequence length="200" mass="22598">MSKLNQDKIKISIGQVNFSSPRSLVLPFLDRPSLPAAIEHTTPSNHRYPFLPLGKHGLDFLVGWVVFFVLVIAKDFAQLLVSFLQLGLRLLQRVPEVADPFVELLDVLVVPADQGVDLVLDCDAQPRGFDVRVGGGDQILHRLGEGLVIFLARHFDRWLSECSSLKEQREGRSKDNFLDRRRKEAAEKLKALLFELISLF</sequence>
<dbReference type="EMBL" id="MU865073">
    <property type="protein sequence ID" value="KAK4458346.1"/>
    <property type="molecule type" value="Genomic_DNA"/>
</dbReference>
<name>A0AAV9HH12_9PEZI</name>
<evidence type="ECO:0000313" key="2">
    <source>
        <dbReference type="EMBL" id="KAK4458346.1"/>
    </source>
</evidence>
<feature type="transmembrane region" description="Helical" evidence="1">
    <location>
        <begin position="61"/>
        <end position="84"/>
    </location>
</feature>
<evidence type="ECO:0000256" key="1">
    <source>
        <dbReference type="SAM" id="Phobius"/>
    </source>
</evidence>
<evidence type="ECO:0000313" key="3">
    <source>
        <dbReference type="Proteomes" id="UP001321749"/>
    </source>
</evidence>
<accession>A0AAV9HH12</accession>
<dbReference type="Proteomes" id="UP001321749">
    <property type="component" value="Unassembled WGS sequence"/>
</dbReference>
<proteinExistence type="predicted"/>